<dbReference type="InterPro" id="IPR016181">
    <property type="entry name" value="Acyl_CoA_acyltransferase"/>
</dbReference>
<dbReference type="Proteomes" id="UP000823936">
    <property type="component" value="Unassembled WGS sequence"/>
</dbReference>
<organism evidence="2 3">
    <name type="scientific">Candidatus Ornithospirochaeta avicola</name>
    <dbReference type="NCBI Taxonomy" id="2840896"/>
    <lineage>
        <taxon>Bacteria</taxon>
        <taxon>Pseudomonadati</taxon>
        <taxon>Spirochaetota</taxon>
        <taxon>Spirochaetia</taxon>
        <taxon>Spirochaetales</taxon>
        <taxon>Spirochaetaceae</taxon>
        <taxon>Spirochaetaceae incertae sedis</taxon>
        <taxon>Candidatus Ornithospirochaeta</taxon>
    </lineage>
</organism>
<feature type="domain" description="N-acetyltransferase" evidence="1">
    <location>
        <begin position="2"/>
        <end position="163"/>
    </location>
</feature>
<name>A0A9D1PTT0_9SPIO</name>
<sequence>MLSIRKALPEDIGRIREIYSYYVENTAVSFEFETPSKSEMERRYCEISENYPYLVALSDGIVSGYAYAHSFIDRAAYKISAEVTIYVDKSSTGLGAGKMLYKELEKELESTDIRNLYALVTYPGWGSIEFHKKMGYRIKGIMDNCGIKNGRYYSVAYMEKIIKK</sequence>
<reference evidence="2" key="2">
    <citation type="submission" date="2021-04" db="EMBL/GenBank/DDBJ databases">
        <authorList>
            <person name="Gilroy R."/>
        </authorList>
    </citation>
    <scope>NUCLEOTIDE SEQUENCE</scope>
    <source>
        <strain evidence="2">Gambia11-129</strain>
    </source>
</reference>
<evidence type="ECO:0000313" key="2">
    <source>
        <dbReference type="EMBL" id="HIV99100.1"/>
    </source>
</evidence>
<protein>
    <submittedName>
        <fullName evidence="2">GNAT family N-acetyltransferase</fullName>
    </submittedName>
</protein>
<accession>A0A9D1PTT0</accession>
<evidence type="ECO:0000313" key="3">
    <source>
        <dbReference type="Proteomes" id="UP000823936"/>
    </source>
</evidence>
<dbReference type="EMBL" id="DXHU01000019">
    <property type="protein sequence ID" value="HIV99100.1"/>
    <property type="molecule type" value="Genomic_DNA"/>
</dbReference>
<gene>
    <name evidence="2" type="ORF">IAB12_04930</name>
</gene>
<dbReference type="SUPFAM" id="SSF55729">
    <property type="entry name" value="Acyl-CoA N-acyltransferases (Nat)"/>
    <property type="match status" value="1"/>
</dbReference>
<dbReference type="Pfam" id="PF13420">
    <property type="entry name" value="Acetyltransf_4"/>
    <property type="match status" value="1"/>
</dbReference>
<evidence type="ECO:0000259" key="1">
    <source>
        <dbReference type="PROSITE" id="PS51186"/>
    </source>
</evidence>
<comment type="caution">
    <text evidence="2">The sequence shown here is derived from an EMBL/GenBank/DDBJ whole genome shotgun (WGS) entry which is preliminary data.</text>
</comment>
<reference evidence="2" key="1">
    <citation type="journal article" date="2021" name="PeerJ">
        <title>Extensive microbial diversity within the chicken gut microbiome revealed by metagenomics and culture.</title>
        <authorList>
            <person name="Gilroy R."/>
            <person name="Ravi A."/>
            <person name="Getino M."/>
            <person name="Pursley I."/>
            <person name="Horton D.L."/>
            <person name="Alikhan N.F."/>
            <person name="Baker D."/>
            <person name="Gharbi K."/>
            <person name="Hall N."/>
            <person name="Watson M."/>
            <person name="Adriaenssens E.M."/>
            <person name="Foster-Nyarko E."/>
            <person name="Jarju S."/>
            <person name="Secka A."/>
            <person name="Antonio M."/>
            <person name="Oren A."/>
            <person name="Chaudhuri R.R."/>
            <person name="La Ragione R."/>
            <person name="Hildebrand F."/>
            <person name="Pallen M.J."/>
        </authorList>
    </citation>
    <scope>NUCLEOTIDE SEQUENCE</scope>
    <source>
        <strain evidence="2">Gambia11-129</strain>
    </source>
</reference>
<dbReference type="PROSITE" id="PS51186">
    <property type="entry name" value="GNAT"/>
    <property type="match status" value="1"/>
</dbReference>
<dbReference type="InterPro" id="IPR000182">
    <property type="entry name" value="GNAT_dom"/>
</dbReference>
<dbReference type="GO" id="GO:0016747">
    <property type="term" value="F:acyltransferase activity, transferring groups other than amino-acyl groups"/>
    <property type="evidence" value="ECO:0007669"/>
    <property type="project" value="InterPro"/>
</dbReference>
<dbReference type="Gene3D" id="3.40.630.30">
    <property type="match status" value="1"/>
</dbReference>
<proteinExistence type="predicted"/>
<dbReference type="AlphaFoldDB" id="A0A9D1PTT0"/>
<dbReference type="CDD" id="cd04301">
    <property type="entry name" value="NAT_SF"/>
    <property type="match status" value="1"/>
</dbReference>